<name>A0A401M0W1_9BACE</name>
<dbReference type="OrthoDB" id="5464618at2"/>
<protein>
    <recommendedName>
        <fullName evidence="3">Methyltransferase</fullName>
    </recommendedName>
</protein>
<evidence type="ECO:0008006" key="3">
    <source>
        <dbReference type="Google" id="ProtNLM"/>
    </source>
</evidence>
<gene>
    <name evidence="1" type="ORF">KGMB02408_44140</name>
</gene>
<dbReference type="EMBL" id="BHWB01000026">
    <property type="protein sequence ID" value="GCB37469.1"/>
    <property type="molecule type" value="Genomic_DNA"/>
</dbReference>
<sequence length="213" mass="25324">MNDYFMNHLLLCLKRPFIWLSRFRYRCGYGVHSPFAFSLITDVIYEKRPYYAYCFLASEQKKMSKEQGWYRGTRKINRLLFRLVNRVQPATIVEVGRPSASSLYLQSAKPSAEYIFASDLSELFLDADVPVDFLYLNDYRNPDLVKEVFEVCVQRNTPQSLFVVYGITYSRQMKTLWHELQNDERVGITFDLYDVGLLFFDKTKIKQHYMINF</sequence>
<comment type="caution">
    <text evidence="1">The sequence shown here is derived from an EMBL/GenBank/DDBJ whole genome shotgun (WGS) entry which is preliminary data.</text>
</comment>
<accession>A0A401M0W1</accession>
<reference evidence="1 2" key="1">
    <citation type="submission" date="2018-10" db="EMBL/GenBank/DDBJ databases">
        <title>Draft Genome Sequence of Bacteroides sp. KCTC 15687.</title>
        <authorList>
            <person name="Yu S.Y."/>
            <person name="Kim J.S."/>
            <person name="Oh B.S."/>
            <person name="Park S.H."/>
            <person name="Kang S.W."/>
            <person name="Park J.E."/>
            <person name="Choi S.H."/>
            <person name="Han K.I."/>
            <person name="Lee K.C."/>
            <person name="Eom M.K."/>
            <person name="Suh M.K."/>
            <person name="Lee D.H."/>
            <person name="Yoon H."/>
            <person name="Kim B."/>
            <person name="Yang S.J."/>
            <person name="Lee J.S."/>
            <person name="Lee J.H."/>
        </authorList>
    </citation>
    <scope>NUCLEOTIDE SEQUENCE [LARGE SCALE GENOMIC DNA]</scope>
    <source>
        <strain evidence="1 2">KCTC 15687</strain>
    </source>
</reference>
<proteinExistence type="predicted"/>
<organism evidence="1 2">
    <name type="scientific">Bacteroides faecalis</name>
    <dbReference type="NCBI Taxonomy" id="2447885"/>
    <lineage>
        <taxon>Bacteria</taxon>
        <taxon>Pseudomonadati</taxon>
        <taxon>Bacteroidota</taxon>
        <taxon>Bacteroidia</taxon>
        <taxon>Bacteroidales</taxon>
        <taxon>Bacteroidaceae</taxon>
        <taxon>Bacteroides</taxon>
    </lineage>
</organism>
<keyword evidence="2" id="KW-1185">Reference proteome</keyword>
<evidence type="ECO:0000313" key="2">
    <source>
        <dbReference type="Proteomes" id="UP000288079"/>
    </source>
</evidence>
<evidence type="ECO:0000313" key="1">
    <source>
        <dbReference type="EMBL" id="GCB37469.1"/>
    </source>
</evidence>
<dbReference type="AlphaFoldDB" id="A0A401M0W1"/>
<dbReference type="Proteomes" id="UP000288079">
    <property type="component" value="Unassembled WGS sequence"/>
</dbReference>
<dbReference type="RefSeq" id="WP_125042893.1">
    <property type="nucleotide sequence ID" value="NZ_BHWB01000026.1"/>
</dbReference>